<accession>A0ABS5G2S9</accession>
<comment type="caution">
    <text evidence="1">The sequence shown here is derived from an EMBL/GenBank/DDBJ whole genome shotgun (WGS) entry which is preliminary data.</text>
</comment>
<sequence length="119" mass="12801">MVGLLLSAVAAHAERVIPSGKQLILFNATSVNPDCSALGNVEVRVAQGPEHGKVSIRRTRVFPNYAAVNLRSACNARRVAGVLVTYVSQRGYVGDDLVVIEVFFPNGRAQRTTIAIRVV</sequence>
<protein>
    <submittedName>
        <fullName evidence="1">Uncharacterized protein</fullName>
    </submittedName>
</protein>
<evidence type="ECO:0000313" key="1">
    <source>
        <dbReference type="EMBL" id="MBR1135520.1"/>
    </source>
</evidence>
<name>A0ABS5G2S9_9BRAD</name>
<gene>
    <name evidence="1" type="ORF">JQ619_07070</name>
</gene>
<reference evidence="2" key="1">
    <citation type="journal article" date="2021" name="ISME J.">
        <title>Evolutionary origin and ecological implication of a unique nif island in free-living Bradyrhizobium lineages.</title>
        <authorList>
            <person name="Tao J."/>
        </authorList>
    </citation>
    <scope>NUCLEOTIDE SEQUENCE [LARGE SCALE GENOMIC DNA]</scope>
    <source>
        <strain evidence="2">SZCCT0094</strain>
    </source>
</reference>
<dbReference type="Proteomes" id="UP001314635">
    <property type="component" value="Unassembled WGS sequence"/>
</dbReference>
<organism evidence="1 2">
    <name type="scientific">Bradyrhizobium denitrificans</name>
    <dbReference type="NCBI Taxonomy" id="2734912"/>
    <lineage>
        <taxon>Bacteria</taxon>
        <taxon>Pseudomonadati</taxon>
        <taxon>Pseudomonadota</taxon>
        <taxon>Alphaproteobacteria</taxon>
        <taxon>Hyphomicrobiales</taxon>
        <taxon>Nitrobacteraceae</taxon>
        <taxon>Bradyrhizobium</taxon>
    </lineage>
</organism>
<dbReference type="EMBL" id="JAFCLK010000005">
    <property type="protein sequence ID" value="MBR1135520.1"/>
    <property type="molecule type" value="Genomic_DNA"/>
</dbReference>
<keyword evidence="2" id="KW-1185">Reference proteome</keyword>
<proteinExistence type="predicted"/>
<evidence type="ECO:0000313" key="2">
    <source>
        <dbReference type="Proteomes" id="UP001314635"/>
    </source>
</evidence>